<dbReference type="InterPro" id="IPR011990">
    <property type="entry name" value="TPR-like_helical_dom_sf"/>
</dbReference>
<feature type="non-terminal residue" evidence="1">
    <location>
        <position position="1"/>
    </location>
</feature>
<comment type="caution">
    <text evidence="1">The sequence shown here is derived from an EMBL/GenBank/DDBJ whole genome shotgun (WGS) entry which is preliminary data.</text>
</comment>
<name>A0A2M8KJD8_9BACT</name>
<accession>A0A2M8KJD8</accession>
<dbReference type="EMBL" id="PFEA01000011">
    <property type="protein sequence ID" value="PJE60023.1"/>
    <property type="molecule type" value="Genomic_DNA"/>
</dbReference>
<dbReference type="InterPro" id="IPR019734">
    <property type="entry name" value="TPR_rpt"/>
</dbReference>
<dbReference type="Gene3D" id="1.25.40.10">
    <property type="entry name" value="Tetratricopeptide repeat domain"/>
    <property type="match status" value="1"/>
</dbReference>
<organism evidence="1 2">
    <name type="scientific">Candidatus Portnoybacteria bacterium CG10_big_fil_rev_8_21_14_0_10_44_7</name>
    <dbReference type="NCBI Taxonomy" id="1974816"/>
    <lineage>
        <taxon>Bacteria</taxon>
        <taxon>Candidatus Portnoyibacteriota</taxon>
    </lineage>
</organism>
<gene>
    <name evidence="1" type="ORF">COU85_00515</name>
</gene>
<protein>
    <submittedName>
        <fullName evidence="1">Uncharacterized protein</fullName>
    </submittedName>
</protein>
<dbReference type="SUPFAM" id="SSF48452">
    <property type="entry name" value="TPR-like"/>
    <property type="match status" value="1"/>
</dbReference>
<sequence>LREGDRIYVRWINIGLLKKRLKDYPGAEAAWLKAIDYNPEQSLAYGNLADFYLFDLGEYQKAEEYYLKVLSMRTDYYGYYHGLASLYRYNMTEKRDQIEGLMLGAAENLPTEAGNYYMYLSDYFYREGNDLTKSKYYAGKTLEVSPELEDQLPDF</sequence>
<evidence type="ECO:0000313" key="2">
    <source>
        <dbReference type="Proteomes" id="UP000231086"/>
    </source>
</evidence>
<proteinExistence type="predicted"/>
<dbReference type="AlphaFoldDB" id="A0A2M8KJD8"/>
<dbReference type="Proteomes" id="UP000231086">
    <property type="component" value="Unassembled WGS sequence"/>
</dbReference>
<evidence type="ECO:0000313" key="1">
    <source>
        <dbReference type="EMBL" id="PJE60023.1"/>
    </source>
</evidence>
<reference evidence="2" key="1">
    <citation type="submission" date="2017-09" db="EMBL/GenBank/DDBJ databases">
        <title>Depth-based differentiation of microbial function through sediment-hosted aquifers and enrichment of novel symbionts in the deep terrestrial subsurface.</title>
        <authorList>
            <person name="Probst A.J."/>
            <person name="Ladd B."/>
            <person name="Jarett J.K."/>
            <person name="Geller-Mcgrath D.E."/>
            <person name="Sieber C.M.K."/>
            <person name="Emerson J.B."/>
            <person name="Anantharaman K."/>
            <person name="Thomas B.C."/>
            <person name="Malmstrom R."/>
            <person name="Stieglmeier M."/>
            <person name="Klingl A."/>
            <person name="Woyke T."/>
            <person name="Ryan C.M."/>
            <person name="Banfield J.F."/>
        </authorList>
    </citation>
    <scope>NUCLEOTIDE SEQUENCE [LARGE SCALE GENOMIC DNA]</scope>
</reference>
<dbReference type="SMART" id="SM00028">
    <property type="entry name" value="TPR"/>
    <property type="match status" value="2"/>
</dbReference>
<dbReference type="Pfam" id="PF13431">
    <property type="entry name" value="TPR_17"/>
    <property type="match status" value="1"/>
</dbReference>